<proteinExistence type="predicted"/>
<comment type="caution">
    <text evidence="1">The sequence shown here is derived from an EMBL/GenBank/DDBJ whole genome shotgun (WGS) entry which is preliminary data.</text>
</comment>
<reference evidence="1" key="1">
    <citation type="submission" date="2022-11" db="EMBL/GenBank/DDBJ databases">
        <authorList>
            <person name="Kikuchi T."/>
        </authorList>
    </citation>
    <scope>NUCLEOTIDE SEQUENCE</scope>
    <source>
        <strain evidence="1">PS1010</strain>
    </source>
</reference>
<evidence type="ECO:0000313" key="2">
    <source>
        <dbReference type="Proteomes" id="UP001152747"/>
    </source>
</evidence>
<accession>A0A9P1IL41</accession>
<protein>
    <submittedName>
        <fullName evidence="1">Uncharacterized protein</fullName>
    </submittedName>
</protein>
<name>A0A9P1IL41_9PELO</name>
<dbReference type="Proteomes" id="UP001152747">
    <property type="component" value="Unassembled WGS sequence"/>
</dbReference>
<dbReference type="EMBL" id="CANHGI010000003">
    <property type="protein sequence ID" value="CAI5445212.1"/>
    <property type="molecule type" value="Genomic_DNA"/>
</dbReference>
<organism evidence="1 2">
    <name type="scientific">Caenorhabditis angaria</name>
    <dbReference type="NCBI Taxonomy" id="860376"/>
    <lineage>
        <taxon>Eukaryota</taxon>
        <taxon>Metazoa</taxon>
        <taxon>Ecdysozoa</taxon>
        <taxon>Nematoda</taxon>
        <taxon>Chromadorea</taxon>
        <taxon>Rhabditida</taxon>
        <taxon>Rhabditina</taxon>
        <taxon>Rhabditomorpha</taxon>
        <taxon>Rhabditoidea</taxon>
        <taxon>Rhabditidae</taxon>
        <taxon>Peloderinae</taxon>
        <taxon>Caenorhabditis</taxon>
    </lineage>
</organism>
<evidence type="ECO:0000313" key="1">
    <source>
        <dbReference type="EMBL" id="CAI5445212.1"/>
    </source>
</evidence>
<dbReference type="AlphaFoldDB" id="A0A9P1IL41"/>
<gene>
    <name evidence="1" type="ORF">CAMP_LOCUS7849</name>
</gene>
<sequence>MKTSTSSTTTTLHKNQVKIKQLSSTLIKRICSPMLSLASTRWKSRHKQQEKLLHGEGNKTIRNIYPIFNS</sequence>
<keyword evidence="2" id="KW-1185">Reference proteome</keyword>